<evidence type="ECO:0000313" key="3">
    <source>
        <dbReference type="Proteomes" id="UP000192573"/>
    </source>
</evidence>
<comment type="caution">
    <text evidence="2">The sequence shown here is derived from an EMBL/GenBank/DDBJ whole genome shotgun (WGS) entry which is preliminary data.</text>
</comment>
<feature type="non-terminal residue" evidence="2">
    <location>
        <position position="1"/>
    </location>
</feature>
<sequence length="64" mass="7216">APEEQRARPQRARGKGGTPVLSFPVFRPPSEASHSERLTTHKIRRSLLRRQVRSAPWIFVGGQA</sequence>
<evidence type="ECO:0000256" key="1">
    <source>
        <dbReference type="SAM" id="MobiDB-lite"/>
    </source>
</evidence>
<evidence type="ECO:0000313" key="2">
    <source>
        <dbReference type="EMBL" id="OQM38992.1"/>
    </source>
</evidence>
<gene>
    <name evidence="2" type="ORF">BZK42_27185</name>
</gene>
<dbReference type="EMBL" id="NAEW01000042">
    <property type="protein sequence ID" value="OQM38992.1"/>
    <property type="molecule type" value="Genomic_DNA"/>
</dbReference>
<proteinExistence type="predicted"/>
<protein>
    <submittedName>
        <fullName evidence="2">Uncharacterized protein</fullName>
    </submittedName>
</protein>
<reference evidence="2 3" key="1">
    <citation type="submission" date="2017-03" db="EMBL/GenBank/DDBJ databases">
        <authorList>
            <person name="Afonso C.L."/>
            <person name="Miller P.J."/>
            <person name="Scott M.A."/>
            <person name="Spackman E."/>
            <person name="Goraichik I."/>
            <person name="Dimitrov K.M."/>
            <person name="Suarez D.L."/>
            <person name="Swayne D.E."/>
        </authorList>
    </citation>
    <scope>NUCLEOTIDE SEQUENCE [LARGE SCALE GENOMIC DNA]</scope>
    <source>
        <strain evidence="2 3">ATCC 51113</strain>
    </source>
</reference>
<dbReference type="RefSeq" id="WP_211280450.1">
    <property type="nucleotide sequence ID" value="NZ_NAEW01000042.1"/>
</dbReference>
<feature type="region of interest" description="Disordered" evidence="1">
    <location>
        <begin position="1"/>
        <end position="38"/>
    </location>
</feature>
<dbReference type="Proteomes" id="UP000192573">
    <property type="component" value="Unassembled WGS sequence"/>
</dbReference>
<dbReference type="AlphaFoldDB" id="A0A1V8NRE1"/>
<name>A0A1V8NRE1_CITBR</name>
<accession>A0A1V8NRE1</accession>
<organism evidence="2 3">
    <name type="scientific">Citrobacter braakii</name>
    <dbReference type="NCBI Taxonomy" id="57706"/>
    <lineage>
        <taxon>Bacteria</taxon>
        <taxon>Pseudomonadati</taxon>
        <taxon>Pseudomonadota</taxon>
        <taxon>Gammaproteobacteria</taxon>
        <taxon>Enterobacterales</taxon>
        <taxon>Enterobacteriaceae</taxon>
        <taxon>Citrobacter</taxon>
        <taxon>Citrobacter freundii complex</taxon>
    </lineage>
</organism>